<dbReference type="AlphaFoldDB" id="A0A0N0ZTP9"/>
<proteinExistence type="predicted"/>
<dbReference type="EMBL" id="LJOD01000014">
    <property type="protein sequence ID" value="KPE49790.1"/>
    <property type="molecule type" value="Genomic_DNA"/>
</dbReference>
<name>A0A0N0ZTP9_CHRID</name>
<gene>
    <name evidence="1" type="ORF">AOB46_17615</name>
</gene>
<reference evidence="2" key="2">
    <citation type="submission" date="2015-09" db="EMBL/GenBank/DDBJ databases">
        <title>Draft genome sequence of a multidrug-resistant Chryseobacterium indologenes isolate from Malaysia.</title>
        <authorList>
            <person name="Yu C.Y."/>
            <person name="Ang G.Y."/>
            <person name="Chan K.-G."/>
        </authorList>
    </citation>
    <scope>NUCLEOTIDE SEQUENCE [LARGE SCALE GENOMIC DNA]</scope>
    <source>
        <strain evidence="2">CI_885</strain>
    </source>
</reference>
<dbReference type="OrthoDB" id="1376342at2"/>
<dbReference type="RefSeq" id="WP_062701800.1">
    <property type="nucleotide sequence ID" value="NZ_LJOD01000014.1"/>
</dbReference>
<evidence type="ECO:0000313" key="1">
    <source>
        <dbReference type="EMBL" id="KPE49790.1"/>
    </source>
</evidence>
<accession>A0A0N0ZTP9</accession>
<organism evidence="1 2">
    <name type="scientific">Chryseobacterium indologenes</name>
    <name type="common">Flavobacterium indologenes</name>
    <dbReference type="NCBI Taxonomy" id="253"/>
    <lineage>
        <taxon>Bacteria</taxon>
        <taxon>Pseudomonadati</taxon>
        <taxon>Bacteroidota</taxon>
        <taxon>Flavobacteriia</taxon>
        <taxon>Flavobacteriales</taxon>
        <taxon>Weeksellaceae</taxon>
        <taxon>Chryseobacterium group</taxon>
        <taxon>Chryseobacterium</taxon>
    </lineage>
</organism>
<protein>
    <submittedName>
        <fullName evidence="1">Uncharacterized protein</fullName>
    </submittedName>
</protein>
<sequence>MTENILRNIMLMIMICSSCTAGGQRKTLLCNDSSTYKLIETSAVYHLIAIEGKSYWLNSRSGTAWVKSLEKGLKFYKNSRVVELNKNRAKMHWKEFTVSIMKKQK</sequence>
<reference evidence="1 2" key="1">
    <citation type="journal article" date="2015" name="Genom Data">
        <title>Draft genome sequence of a multidrug-resistant Chryseobacterium indologenes isolate from Malaysia.</title>
        <authorList>
            <person name="Yu C.Y."/>
            <person name="Ang G.Y."/>
            <person name="Cheng H.J."/>
            <person name="Cheong Y.M."/>
            <person name="Yin W.F."/>
            <person name="Chan K.G."/>
        </authorList>
    </citation>
    <scope>NUCLEOTIDE SEQUENCE [LARGE SCALE GENOMIC DNA]</scope>
    <source>
        <strain evidence="1 2">CI_885</strain>
    </source>
</reference>
<dbReference type="Proteomes" id="UP000037953">
    <property type="component" value="Unassembled WGS sequence"/>
</dbReference>
<dbReference type="PATRIC" id="fig|253.9.peg.1472"/>
<evidence type="ECO:0000313" key="2">
    <source>
        <dbReference type="Proteomes" id="UP000037953"/>
    </source>
</evidence>
<comment type="caution">
    <text evidence="1">The sequence shown here is derived from an EMBL/GenBank/DDBJ whole genome shotgun (WGS) entry which is preliminary data.</text>
</comment>